<dbReference type="AlphaFoldDB" id="A0A0F7VYI9"/>
<evidence type="ECO:0000256" key="2">
    <source>
        <dbReference type="SAM" id="Phobius"/>
    </source>
</evidence>
<gene>
    <name evidence="3" type="primary">sle_41990</name>
    <name evidence="4" type="ORF">ACH49_02210</name>
</gene>
<organism evidence="3 5">
    <name type="scientific">Streptomyces leeuwenhoekii</name>
    <dbReference type="NCBI Taxonomy" id="1437453"/>
    <lineage>
        <taxon>Bacteria</taxon>
        <taxon>Bacillati</taxon>
        <taxon>Actinomycetota</taxon>
        <taxon>Actinomycetes</taxon>
        <taxon>Kitasatosporales</taxon>
        <taxon>Streptomycetaceae</taxon>
        <taxon>Streptomyces</taxon>
    </lineage>
</organism>
<evidence type="ECO:0000313" key="5">
    <source>
        <dbReference type="Proteomes" id="UP000035016"/>
    </source>
</evidence>
<feature type="transmembrane region" description="Helical" evidence="2">
    <location>
        <begin position="36"/>
        <end position="57"/>
    </location>
</feature>
<protein>
    <submittedName>
        <fullName evidence="3">Purine-cytosine permease yxlA</fullName>
    </submittedName>
</protein>
<keyword evidence="2" id="KW-1133">Transmembrane helix</keyword>
<keyword evidence="6" id="KW-1185">Reference proteome</keyword>
<keyword evidence="2" id="KW-0472">Membrane</keyword>
<reference evidence="3 5" key="1">
    <citation type="submission" date="2015-02" db="EMBL/GenBank/DDBJ databases">
        <authorList>
            <person name="Gomez-Escribano P.J."/>
        </authorList>
    </citation>
    <scope>NUCLEOTIDE SEQUENCE [LARGE SCALE GENOMIC DNA]</scope>
    <source>
        <strain evidence="3">C34</strain>
        <strain evidence="5">C34 (DSM 42122 / NRRL B-24963)</strain>
    </source>
</reference>
<feature type="transmembrane region" description="Helical" evidence="2">
    <location>
        <begin position="69"/>
        <end position="86"/>
    </location>
</feature>
<dbReference type="Gene3D" id="1.10.4160.10">
    <property type="entry name" value="Hydantoin permease"/>
    <property type="match status" value="1"/>
</dbReference>
<keyword evidence="2" id="KW-0812">Transmembrane</keyword>
<dbReference type="Proteomes" id="UP000037274">
    <property type="component" value="Unassembled WGS sequence"/>
</dbReference>
<evidence type="ECO:0000313" key="6">
    <source>
        <dbReference type="Proteomes" id="UP000037274"/>
    </source>
</evidence>
<proteinExistence type="predicted"/>
<sequence length="111" mass="11953">MVGDQLADYYLIPKERYGIPALSDPRGRYGAWRPDALVVYAVGLLAQLPFLVTYFCTGPLVERLGGADVSWIVGLAVPALLYRLLARRTPRPGDLRPDTGATPSAAGRAAP</sequence>
<feature type="region of interest" description="Disordered" evidence="1">
    <location>
        <begin position="90"/>
        <end position="111"/>
    </location>
</feature>
<evidence type="ECO:0000313" key="3">
    <source>
        <dbReference type="EMBL" id="CQR63658.1"/>
    </source>
</evidence>
<dbReference type="EMBL" id="LN831790">
    <property type="protein sequence ID" value="CQR63658.1"/>
    <property type="molecule type" value="Genomic_DNA"/>
</dbReference>
<name>A0A0F7VYI9_STRLW</name>
<dbReference type="EMBL" id="LFEH01000005">
    <property type="protein sequence ID" value="KMS81640.1"/>
    <property type="molecule type" value="Genomic_DNA"/>
</dbReference>
<evidence type="ECO:0000256" key="1">
    <source>
        <dbReference type="SAM" id="MobiDB-lite"/>
    </source>
</evidence>
<accession>A0A0F7VYI9</accession>
<dbReference type="Proteomes" id="UP000035016">
    <property type="component" value="Chromosome Chromosome"/>
</dbReference>
<reference evidence="4 6" key="2">
    <citation type="submission" date="2015-06" db="EMBL/GenBank/DDBJ databases">
        <title>Draft genome sequence of Streptomyces leeuwenhoekii C58, which produces the novel lasso peptide, chaxapeptin.</title>
        <authorList>
            <person name="Yi Y."/>
            <person name="Hai D."/>
            <person name="Jaspars M."/>
            <person name="Sheng H."/>
            <person name="Rateb M.E."/>
            <person name="Bull A."/>
            <person name="Goodfellow M."/>
            <person name="Asenjo J.A."/>
            <person name="Ebel R."/>
        </authorList>
    </citation>
    <scope>NUCLEOTIDE SEQUENCE [LARGE SCALE GENOMIC DNA]</scope>
    <source>
        <strain evidence="4 6">C58</strain>
    </source>
</reference>
<evidence type="ECO:0000313" key="4">
    <source>
        <dbReference type="EMBL" id="KMS81640.1"/>
    </source>
</evidence>
<dbReference type="KEGG" id="sle:sle_41990"/>
<dbReference type="PATRIC" id="fig|1437453.5.peg.4632"/>